<evidence type="ECO:0000313" key="1">
    <source>
        <dbReference type="EMBL" id="KAH9367373.1"/>
    </source>
</evidence>
<reference evidence="1 2" key="1">
    <citation type="journal article" date="2020" name="Cell">
        <title>Large-Scale Comparative Analyses of Tick Genomes Elucidate Their Genetic Diversity and Vector Capacities.</title>
        <authorList>
            <consortium name="Tick Genome and Microbiome Consortium (TIGMIC)"/>
            <person name="Jia N."/>
            <person name="Wang J."/>
            <person name="Shi W."/>
            <person name="Du L."/>
            <person name="Sun Y."/>
            <person name="Zhan W."/>
            <person name="Jiang J.F."/>
            <person name="Wang Q."/>
            <person name="Zhang B."/>
            <person name="Ji P."/>
            <person name="Bell-Sakyi L."/>
            <person name="Cui X.M."/>
            <person name="Yuan T.T."/>
            <person name="Jiang B.G."/>
            <person name="Yang W.F."/>
            <person name="Lam T.T."/>
            <person name="Chang Q.C."/>
            <person name="Ding S.J."/>
            <person name="Wang X.J."/>
            <person name="Zhu J.G."/>
            <person name="Ruan X.D."/>
            <person name="Zhao L."/>
            <person name="Wei J.T."/>
            <person name="Ye R.Z."/>
            <person name="Que T.C."/>
            <person name="Du C.H."/>
            <person name="Zhou Y.H."/>
            <person name="Cheng J.X."/>
            <person name="Dai P.F."/>
            <person name="Guo W.B."/>
            <person name="Han X.H."/>
            <person name="Huang E.J."/>
            <person name="Li L.F."/>
            <person name="Wei W."/>
            <person name="Gao Y.C."/>
            <person name="Liu J.Z."/>
            <person name="Shao H.Z."/>
            <person name="Wang X."/>
            <person name="Wang C.C."/>
            <person name="Yang T.C."/>
            <person name="Huo Q.B."/>
            <person name="Li W."/>
            <person name="Chen H.Y."/>
            <person name="Chen S.E."/>
            <person name="Zhou L.G."/>
            <person name="Ni X.B."/>
            <person name="Tian J.H."/>
            <person name="Sheng Y."/>
            <person name="Liu T."/>
            <person name="Pan Y.S."/>
            <person name="Xia L.Y."/>
            <person name="Li J."/>
            <person name="Zhao F."/>
            <person name="Cao W.C."/>
        </authorList>
    </citation>
    <scope>NUCLEOTIDE SEQUENCE [LARGE SCALE GENOMIC DNA]</scope>
    <source>
        <strain evidence="1">HaeL-2018</strain>
    </source>
</reference>
<gene>
    <name evidence="1" type="ORF">HPB48_010168</name>
</gene>
<proteinExistence type="predicted"/>
<name>A0A9J6FW96_HAELO</name>
<evidence type="ECO:0000313" key="2">
    <source>
        <dbReference type="Proteomes" id="UP000821853"/>
    </source>
</evidence>
<dbReference type="OMA" id="MALIMCN"/>
<dbReference type="PANTHER" id="PTHR47272:SF1">
    <property type="entry name" value="PIGGYBAC TRANSPOSABLE ELEMENT-DERIVED PROTEIN 3-LIKE"/>
    <property type="match status" value="1"/>
</dbReference>
<protein>
    <submittedName>
        <fullName evidence="1">Uncharacterized protein</fullName>
    </submittedName>
</protein>
<dbReference type="OrthoDB" id="6486427at2759"/>
<dbReference type="AlphaFoldDB" id="A0A9J6FW96"/>
<comment type="caution">
    <text evidence="1">The sequence shown here is derived from an EMBL/GenBank/DDBJ whole genome shotgun (WGS) entry which is preliminary data.</text>
</comment>
<organism evidence="1 2">
    <name type="scientific">Haemaphysalis longicornis</name>
    <name type="common">Bush tick</name>
    <dbReference type="NCBI Taxonomy" id="44386"/>
    <lineage>
        <taxon>Eukaryota</taxon>
        <taxon>Metazoa</taxon>
        <taxon>Ecdysozoa</taxon>
        <taxon>Arthropoda</taxon>
        <taxon>Chelicerata</taxon>
        <taxon>Arachnida</taxon>
        <taxon>Acari</taxon>
        <taxon>Parasitiformes</taxon>
        <taxon>Ixodida</taxon>
        <taxon>Ixodoidea</taxon>
        <taxon>Ixodidae</taxon>
        <taxon>Haemaphysalinae</taxon>
        <taxon>Haemaphysalis</taxon>
    </lineage>
</organism>
<dbReference type="PANTHER" id="PTHR47272">
    <property type="entry name" value="DDE_TNP_1_7 DOMAIN-CONTAINING PROTEIN"/>
    <property type="match status" value="1"/>
</dbReference>
<keyword evidence="2" id="KW-1185">Reference proteome</keyword>
<accession>A0A9J6FW96</accession>
<dbReference type="Proteomes" id="UP000821853">
    <property type="component" value="Chromosome 2"/>
</dbReference>
<dbReference type="EMBL" id="JABSTR010000004">
    <property type="protein sequence ID" value="KAH9367373.1"/>
    <property type="molecule type" value="Genomic_DNA"/>
</dbReference>
<dbReference type="VEuPathDB" id="VectorBase:HLOH_054476"/>
<sequence>MPLCLWLKYVQHAEANRMQRKNTLDLLVFQNEVAMALIMCNKNVAKKRGRPSLQEPAESPCKVHNAEPRPVNAVRYDDLNHWPAHSAQPFAQRCKFEGYTSRTRIRYQKCNVFLCPSVN</sequence>